<protein>
    <submittedName>
        <fullName evidence="3">CRISPR-associated endonuclease Cas9</fullName>
    </submittedName>
</protein>
<dbReference type="PANTHER" id="PTHR33877">
    <property type="entry name" value="SLL1193 PROTEIN"/>
    <property type="match status" value="1"/>
</dbReference>
<dbReference type="KEGG" id="peh:Spb1_18640"/>
<dbReference type="CDD" id="cd00085">
    <property type="entry name" value="HNHc"/>
    <property type="match status" value="1"/>
</dbReference>
<dbReference type="InterPro" id="IPR003615">
    <property type="entry name" value="HNH_nuc"/>
</dbReference>
<dbReference type="EMBL" id="CP036299">
    <property type="protein sequence ID" value="QDV29944.1"/>
    <property type="molecule type" value="Genomic_DNA"/>
</dbReference>
<dbReference type="AlphaFoldDB" id="A0A518GN13"/>
<dbReference type="SMART" id="SM00507">
    <property type="entry name" value="HNHc"/>
    <property type="match status" value="1"/>
</dbReference>
<feature type="compositionally biased region" description="Polar residues" evidence="1">
    <location>
        <begin position="175"/>
        <end position="189"/>
    </location>
</feature>
<sequence length="205" mass="23304">MIAGRTTGLHASVLALNRHYAAVQVISAKRAFCLLAKELAEVISVEERSYQSLDFGQWLEISQIKASLGDYEEDADWVQSVSFAIQVPKIIRLLSYDRMPRNAVKFNRRNIFLRDENRCQYCGKKFSLHKLSLDHVMPKSRGGPTSWENIVCSCLDCNVRKGGRTPHEAGMKLMSTPSKPSRSPTMQQHLDSSKYRSWKAFIHGE</sequence>
<evidence type="ECO:0000256" key="1">
    <source>
        <dbReference type="SAM" id="MobiDB-lite"/>
    </source>
</evidence>
<feature type="domain" description="HNH nuclease" evidence="2">
    <location>
        <begin position="106"/>
        <end position="159"/>
    </location>
</feature>
<dbReference type="Proteomes" id="UP000315349">
    <property type="component" value="Chromosome"/>
</dbReference>
<keyword evidence="4" id="KW-1185">Reference proteome</keyword>
<evidence type="ECO:0000313" key="4">
    <source>
        <dbReference type="Proteomes" id="UP000315349"/>
    </source>
</evidence>
<dbReference type="InterPro" id="IPR029471">
    <property type="entry name" value="HNH_5"/>
</dbReference>
<name>A0A518GN13_9PLAN</name>
<dbReference type="OrthoDB" id="9802901at2"/>
<dbReference type="GO" id="GO:0004519">
    <property type="term" value="F:endonuclease activity"/>
    <property type="evidence" value="ECO:0007669"/>
    <property type="project" value="UniProtKB-KW"/>
</dbReference>
<feature type="region of interest" description="Disordered" evidence="1">
    <location>
        <begin position="166"/>
        <end position="189"/>
    </location>
</feature>
<keyword evidence="3" id="KW-0378">Hydrolase</keyword>
<organism evidence="3 4">
    <name type="scientific">Planctopirus ephydatiae</name>
    <dbReference type="NCBI Taxonomy" id="2528019"/>
    <lineage>
        <taxon>Bacteria</taxon>
        <taxon>Pseudomonadati</taxon>
        <taxon>Planctomycetota</taxon>
        <taxon>Planctomycetia</taxon>
        <taxon>Planctomycetales</taxon>
        <taxon>Planctomycetaceae</taxon>
        <taxon>Planctopirus</taxon>
    </lineage>
</organism>
<keyword evidence="3" id="KW-0540">Nuclease</keyword>
<gene>
    <name evidence="3" type="primary">cas9_1</name>
    <name evidence="3" type="ORF">Spb1_18640</name>
</gene>
<accession>A0A518GN13</accession>
<dbReference type="RefSeq" id="WP_145298521.1">
    <property type="nucleotide sequence ID" value="NZ_CP036299.1"/>
</dbReference>
<dbReference type="Gene3D" id="1.10.30.50">
    <property type="match status" value="1"/>
</dbReference>
<reference evidence="3 4" key="1">
    <citation type="submission" date="2019-02" db="EMBL/GenBank/DDBJ databases">
        <title>Deep-cultivation of Planctomycetes and their phenomic and genomic characterization uncovers novel biology.</title>
        <authorList>
            <person name="Wiegand S."/>
            <person name="Jogler M."/>
            <person name="Boedeker C."/>
            <person name="Pinto D."/>
            <person name="Vollmers J."/>
            <person name="Rivas-Marin E."/>
            <person name="Kohn T."/>
            <person name="Peeters S.H."/>
            <person name="Heuer A."/>
            <person name="Rast P."/>
            <person name="Oberbeckmann S."/>
            <person name="Bunk B."/>
            <person name="Jeske O."/>
            <person name="Meyerdierks A."/>
            <person name="Storesund J.E."/>
            <person name="Kallscheuer N."/>
            <person name="Luecker S."/>
            <person name="Lage O.M."/>
            <person name="Pohl T."/>
            <person name="Merkel B.J."/>
            <person name="Hornburger P."/>
            <person name="Mueller R.-W."/>
            <person name="Bruemmer F."/>
            <person name="Labrenz M."/>
            <person name="Spormann A.M."/>
            <person name="Op den Camp H."/>
            <person name="Overmann J."/>
            <person name="Amann R."/>
            <person name="Jetten M.S.M."/>
            <person name="Mascher T."/>
            <person name="Medema M.H."/>
            <person name="Devos D.P."/>
            <person name="Kaster A.-K."/>
            <person name="Ovreas L."/>
            <person name="Rohde M."/>
            <person name="Galperin M.Y."/>
            <person name="Jogler C."/>
        </authorList>
    </citation>
    <scope>NUCLEOTIDE SEQUENCE [LARGE SCALE GENOMIC DNA]</scope>
    <source>
        <strain evidence="3 4">Spb1</strain>
    </source>
</reference>
<keyword evidence="3" id="KW-0255">Endonuclease</keyword>
<proteinExistence type="predicted"/>
<evidence type="ECO:0000259" key="2">
    <source>
        <dbReference type="SMART" id="SM00507"/>
    </source>
</evidence>
<dbReference type="PANTHER" id="PTHR33877:SF2">
    <property type="entry name" value="OS07G0170200 PROTEIN"/>
    <property type="match status" value="1"/>
</dbReference>
<dbReference type="InterPro" id="IPR052892">
    <property type="entry name" value="NA-targeting_endonuclease"/>
</dbReference>
<dbReference type="Pfam" id="PF14279">
    <property type="entry name" value="HNH_5"/>
    <property type="match status" value="1"/>
</dbReference>
<evidence type="ECO:0000313" key="3">
    <source>
        <dbReference type="EMBL" id="QDV29944.1"/>
    </source>
</evidence>